<protein>
    <recommendedName>
        <fullName evidence="12">Sphingomyelin phosphodiesterase</fullName>
        <ecNumber evidence="12">3.1.4.12</ecNumber>
    </recommendedName>
</protein>
<evidence type="ECO:0000256" key="14">
    <source>
        <dbReference type="PIRSR" id="PIRSR000948-2"/>
    </source>
</evidence>
<feature type="binding site" evidence="13">
    <location>
        <position position="367"/>
    </location>
    <ligand>
        <name>Zn(2+)</name>
        <dbReference type="ChEBI" id="CHEBI:29105"/>
        <label>2</label>
    </ligand>
</feature>
<evidence type="ECO:0000259" key="16">
    <source>
        <dbReference type="PROSITE" id="PS50015"/>
    </source>
</evidence>
<keyword evidence="7 13" id="KW-0862">Zinc</keyword>
<dbReference type="Proteomes" id="UP000025227">
    <property type="component" value="Unplaced"/>
</dbReference>
<feature type="binding site" evidence="13">
    <location>
        <position position="219"/>
    </location>
    <ligand>
        <name>Zn(2+)</name>
        <dbReference type="ChEBI" id="CHEBI:29105"/>
        <label>2</label>
    </ligand>
</feature>
<comment type="catalytic activity">
    <reaction evidence="11">
        <text>a sphingomyelin + H2O = phosphocholine + an N-acylsphing-4-enine + H(+)</text>
        <dbReference type="Rhea" id="RHEA:19253"/>
        <dbReference type="ChEBI" id="CHEBI:15377"/>
        <dbReference type="ChEBI" id="CHEBI:15378"/>
        <dbReference type="ChEBI" id="CHEBI:17636"/>
        <dbReference type="ChEBI" id="CHEBI:52639"/>
        <dbReference type="ChEBI" id="CHEBI:295975"/>
        <dbReference type="EC" id="3.1.4.12"/>
    </reaction>
    <physiologicalReaction direction="left-to-right" evidence="11">
        <dbReference type="Rhea" id="RHEA:19254"/>
    </physiologicalReaction>
</comment>
<dbReference type="AlphaFoldDB" id="A0A7I4Z2W4"/>
<evidence type="ECO:0000313" key="18">
    <source>
        <dbReference type="WBParaSite" id="HCON_00165570-00001"/>
    </source>
</evidence>
<dbReference type="Pfam" id="PF19272">
    <property type="entry name" value="ASMase_C"/>
    <property type="match status" value="1"/>
</dbReference>
<keyword evidence="9" id="KW-0325">Glycoprotein</keyword>
<feature type="binding site" evidence="13">
    <location>
        <position position="403"/>
    </location>
    <ligand>
        <name>Zn(2+)</name>
        <dbReference type="ChEBI" id="CHEBI:29105"/>
        <label>1</label>
    </ligand>
</feature>
<dbReference type="GO" id="GO:0005764">
    <property type="term" value="C:lysosome"/>
    <property type="evidence" value="ECO:0007669"/>
    <property type="project" value="TreeGrafter"/>
</dbReference>
<reference evidence="18" key="1">
    <citation type="submission" date="2020-12" db="UniProtKB">
        <authorList>
            <consortium name="WormBaseParasite"/>
        </authorList>
    </citation>
    <scope>IDENTIFICATION</scope>
    <source>
        <strain evidence="18">MHco3</strain>
    </source>
</reference>
<comment type="cofactor">
    <cofactor evidence="13">
        <name>Zn(2+)</name>
        <dbReference type="ChEBI" id="CHEBI:29105"/>
    </cofactor>
    <text evidence="13">Binds 2 Zn(2+) ions per subunit.</text>
</comment>
<feature type="binding site" evidence="13">
    <location>
        <position position="139"/>
    </location>
    <ligand>
        <name>Zn(2+)</name>
        <dbReference type="ChEBI" id="CHEBI:29105"/>
        <label>1</label>
    </ligand>
</feature>
<dbReference type="InterPro" id="IPR004843">
    <property type="entry name" value="Calcineurin-like_PHP"/>
</dbReference>
<feature type="binding site" evidence="13">
    <location>
        <position position="401"/>
    </location>
    <ligand>
        <name>Zn(2+)</name>
        <dbReference type="ChEBI" id="CHEBI:29105"/>
        <label>2</label>
    </ligand>
</feature>
<dbReference type="PANTHER" id="PTHR10340:SF31">
    <property type="entry name" value="SPHINGOMYELIN PHOSPHODIESTERASE ASM-3-RELATED"/>
    <property type="match status" value="1"/>
</dbReference>
<feature type="disulfide bond" evidence="14">
    <location>
        <begin position="154"/>
        <end position="159"/>
    </location>
</feature>
<feature type="chain" id="PRO_5029499593" description="Sphingomyelin phosphodiesterase" evidence="15">
    <location>
        <begin position="18"/>
        <end position="603"/>
    </location>
</feature>
<dbReference type="GO" id="GO:0061750">
    <property type="term" value="F:acid sphingomyelin phosphodiesterase activity"/>
    <property type="evidence" value="ECO:0007669"/>
    <property type="project" value="TreeGrafter"/>
</dbReference>
<keyword evidence="4 13" id="KW-0479">Metal-binding</keyword>
<dbReference type="GO" id="GO:0046872">
    <property type="term" value="F:metal ion binding"/>
    <property type="evidence" value="ECO:0007669"/>
    <property type="project" value="UniProtKB-KW"/>
</dbReference>
<dbReference type="GO" id="GO:0005615">
    <property type="term" value="C:extracellular space"/>
    <property type="evidence" value="ECO:0007669"/>
    <property type="project" value="TreeGrafter"/>
</dbReference>
<comment type="function">
    <text evidence="12">Converts sphingomyelin to ceramide.</text>
</comment>
<feature type="binding site" evidence="13">
    <location>
        <position position="219"/>
    </location>
    <ligand>
        <name>Zn(2+)</name>
        <dbReference type="ChEBI" id="CHEBI:29105"/>
        <label>1</label>
    </ligand>
</feature>
<evidence type="ECO:0000256" key="11">
    <source>
        <dbReference type="ARBA" id="ARBA00047268"/>
    </source>
</evidence>
<dbReference type="PANTHER" id="PTHR10340">
    <property type="entry name" value="SPHINGOMYELIN PHOSPHODIESTERASE"/>
    <property type="match status" value="1"/>
</dbReference>
<dbReference type="InterPro" id="IPR008139">
    <property type="entry name" value="SaposinB_dom"/>
</dbReference>
<dbReference type="Pfam" id="PF00149">
    <property type="entry name" value="Metallophos"/>
    <property type="match status" value="1"/>
</dbReference>
<evidence type="ECO:0000256" key="15">
    <source>
        <dbReference type="SAM" id="SignalP"/>
    </source>
</evidence>
<dbReference type="CDD" id="cd00842">
    <property type="entry name" value="MPP_ASMase"/>
    <property type="match status" value="1"/>
</dbReference>
<evidence type="ECO:0000256" key="3">
    <source>
        <dbReference type="ARBA" id="ARBA00022525"/>
    </source>
</evidence>
<evidence type="ECO:0000256" key="12">
    <source>
        <dbReference type="PIRNR" id="PIRNR000948"/>
    </source>
</evidence>
<dbReference type="InterPro" id="IPR045473">
    <property type="entry name" value="ASM_C"/>
</dbReference>
<feature type="disulfide bond" evidence="14">
    <location>
        <begin position="543"/>
        <end position="555"/>
    </location>
</feature>
<keyword evidence="3" id="KW-0964">Secreted</keyword>
<evidence type="ECO:0000256" key="5">
    <source>
        <dbReference type="ARBA" id="ARBA00022729"/>
    </source>
</evidence>
<evidence type="ECO:0000256" key="13">
    <source>
        <dbReference type="PIRSR" id="PIRSR000948-1"/>
    </source>
</evidence>
<dbReference type="SUPFAM" id="SSF47862">
    <property type="entry name" value="Saposin"/>
    <property type="match status" value="1"/>
</dbReference>
<sequence>MRRLALLALLFLNGAAATSSECQQCKYAVELLHDAWGDKTTEECVGTLALFICQTFKIEDNFICKGIVSDFSDEFIYVLGQIIVEPHQICGLLLDDCGQFIDPFNSTWSVPMPAGQPTPVDKQPVSAGKPTLRALHLTDIHLDMYYTPGLEAQCSEPLCCRPQQDPNEVSVAGSVDVQRPAGPWGTVGNCDTPYWLFTNMLQFIQKNHKDLDYVMVSGDLVSHAVWDYSRDAHVAMVKNISDTIRMYFPNIPTYFAVGNHEGVPIDNFAPHFTPKKFHMDWLYDAMSDAWSGWVPDDQVKTVKYMGCYMKQIYPGLRLISINNALGGDAVNFFLYINQTDPDGTLTWLIKQLHDAEAVGDRVHIVAHIPGGNGEALEGWALNYYNVINRFQNTIVGQFFGHTHSEEFYVTYEDPESASTRPTSVVYSAPSVTTYSEYFPAYRIYTIDGEYQGSSYQVIDFEEWYLNLTEANANPQNPQWKQLYASVNLEYGLKSQAPSEWSNMIERMKTDDVLFEKYRENYYRRSKFDGIGDCNDSCKKGWLCSARQLHHSNTLCADLGTLIERKGRNSYRRKPKPAHLTRDQIKEAVLARKLQSRADDQCPL</sequence>
<organism evidence="17 18">
    <name type="scientific">Haemonchus contortus</name>
    <name type="common">Barber pole worm</name>
    <dbReference type="NCBI Taxonomy" id="6289"/>
    <lineage>
        <taxon>Eukaryota</taxon>
        <taxon>Metazoa</taxon>
        <taxon>Ecdysozoa</taxon>
        <taxon>Nematoda</taxon>
        <taxon>Chromadorea</taxon>
        <taxon>Rhabditida</taxon>
        <taxon>Rhabditina</taxon>
        <taxon>Rhabditomorpha</taxon>
        <taxon>Strongyloidea</taxon>
        <taxon>Trichostrongylidae</taxon>
        <taxon>Haemonchus</taxon>
    </lineage>
</organism>
<keyword evidence="8 14" id="KW-1015">Disulfide bond</keyword>
<comment type="similarity">
    <text evidence="2 12">Belongs to the acid sphingomyelinase family.</text>
</comment>
<feature type="signal peptide" evidence="15">
    <location>
        <begin position="1"/>
        <end position="17"/>
    </location>
</feature>
<feature type="binding site" evidence="13">
    <location>
        <position position="259"/>
    </location>
    <ligand>
        <name>Zn(2+)</name>
        <dbReference type="ChEBI" id="CHEBI:29105"/>
        <label>2</label>
    </ligand>
</feature>
<evidence type="ECO:0000256" key="6">
    <source>
        <dbReference type="ARBA" id="ARBA00022801"/>
    </source>
</evidence>
<evidence type="ECO:0000256" key="1">
    <source>
        <dbReference type="ARBA" id="ARBA00004613"/>
    </source>
</evidence>
<comment type="subcellular location">
    <subcellularLocation>
        <location evidence="1">Secreted</location>
    </subcellularLocation>
</comment>
<feature type="disulfide bond" evidence="14">
    <location>
        <begin position="22"/>
        <end position="97"/>
    </location>
</feature>
<feature type="disulfide bond" evidence="14">
    <location>
        <begin position="160"/>
        <end position="190"/>
    </location>
</feature>
<evidence type="ECO:0000256" key="9">
    <source>
        <dbReference type="ARBA" id="ARBA00023180"/>
    </source>
</evidence>
<dbReference type="OrthoDB" id="282973at2759"/>
<dbReference type="GO" id="GO:0006685">
    <property type="term" value="P:sphingomyelin catabolic process"/>
    <property type="evidence" value="ECO:0007669"/>
    <property type="project" value="UniProtKB-UniRule"/>
</dbReference>
<evidence type="ECO:0000256" key="7">
    <source>
        <dbReference type="ARBA" id="ARBA00022833"/>
    </source>
</evidence>
<dbReference type="PROSITE" id="PS50015">
    <property type="entry name" value="SAP_B"/>
    <property type="match status" value="1"/>
</dbReference>
<feature type="binding site" evidence="13">
    <location>
        <position position="141"/>
    </location>
    <ligand>
        <name>Zn(2+)</name>
        <dbReference type="ChEBI" id="CHEBI:29105"/>
        <label>1</label>
    </ligand>
</feature>
<dbReference type="EC" id="3.1.4.12" evidence="12"/>
<keyword evidence="10 12" id="KW-0326">Glycosidase</keyword>
<dbReference type="Gene3D" id="1.10.225.10">
    <property type="entry name" value="Saposin-like"/>
    <property type="match status" value="1"/>
</dbReference>
<dbReference type="InterPro" id="IPR029052">
    <property type="entry name" value="Metallo-depent_PP-like"/>
</dbReference>
<proteinExistence type="inferred from homology"/>
<dbReference type="OMA" id="CYMKKIY"/>
<dbReference type="GO" id="GO:0046513">
    <property type="term" value="P:ceramide biosynthetic process"/>
    <property type="evidence" value="ECO:0007669"/>
    <property type="project" value="TreeGrafter"/>
</dbReference>
<evidence type="ECO:0000313" key="17">
    <source>
        <dbReference type="Proteomes" id="UP000025227"/>
    </source>
</evidence>
<keyword evidence="17" id="KW-1185">Reference proteome</keyword>
<dbReference type="InterPro" id="IPR011001">
    <property type="entry name" value="Saposin-like"/>
</dbReference>
<name>A0A7I4Z2W4_HAECO</name>
<dbReference type="GO" id="GO:0016798">
    <property type="term" value="F:hydrolase activity, acting on glycosyl bonds"/>
    <property type="evidence" value="ECO:0007669"/>
    <property type="project" value="UniProtKB-KW"/>
</dbReference>
<dbReference type="WBParaSite" id="HCON_00165570-00001">
    <property type="protein sequence ID" value="HCON_00165570-00001"/>
    <property type="gene ID" value="HCON_00165570"/>
</dbReference>
<dbReference type="PIRSF" id="PIRSF000948">
    <property type="entry name" value="Sphingomy_PDE"/>
    <property type="match status" value="1"/>
</dbReference>
<evidence type="ECO:0000256" key="2">
    <source>
        <dbReference type="ARBA" id="ARBA00008234"/>
    </source>
</evidence>
<evidence type="ECO:0000256" key="10">
    <source>
        <dbReference type="ARBA" id="ARBA00023295"/>
    </source>
</evidence>
<evidence type="ECO:0000256" key="4">
    <source>
        <dbReference type="ARBA" id="ARBA00022723"/>
    </source>
</evidence>
<dbReference type="SUPFAM" id="SSF56300">
    <property type="entry name" value="Metallo-dependent phosphatases"/>
    <property type="match status" value="1"/>
</dbReference>
<dbReference type="Gene3D" id="3.60.21.10">
    <property type="match status" value="1"/>
</dbReference>
<feature type="disulfide bond" evidence="14">
    <location>
        <begin position="25"/>
        <end position="90"/>
    </location>
</feature>
<feature type="disulfide bond" evidence="14">
    <location>
        <begin position="533"/>
        <end position="537"/>
    </location>
</feature>
<evidence type="ECO:0000256" key="8">
    <source>
        <dbReference type="ARBA" id="ARBA00023157"/>
    </source>
</evidence>
<dbReference type="GO" id="GO:0016020">
    <property type="term" value="C:membrane"/>
    <property type="evidence" value="ECO:0007669"/>
    <property type="project" value="GOC"/>
</dbReference>
<dbReference type="InterPro" id="IPR011160">
    <property type="entry name" value="Sphingomy_PDE"/>
</dbReference>
<keyword evidence="6 12" id="KW-0378">Hydrolase</keyword>
<keyword evidence="5 15" id="KW-0732">Signal</keyword>
<feature type="domain" description="Saposin B-type" evidence="16">
    <location>
        <begin position="18"/>
        <end position="101"/>
    </location>
</feature>
<dbReference type="SMART" id="SM00741">
    <property type="entry name" value="SapB"/>
    <property type="match status" value="1"/>
</dbReference>
<dbReference type="InterPro" id="IPR041805">
    <property type="entry name" value="ASMase/PPN1_MPP"/>
</dbReference>
<feature type="disulfide bond" evidence="14">
    <location>
        <begin position="53"/>
        <end position="64"/>
    </location>
</feature>
<accession>A0A7I4Z2W4</accession>